<dbReference type="SUPFAM" id="SSF52980">
    <property type="entry name" value="Restriction endonuclease-like"/>
    <property type="match status" value="1"/>
</dbReference>
<comment type="cofactor">
    <cofactor evidence="1 13">
        <name>Mg(2+)</name>
        <dbReference type="ChEBI" id="CHEBI:18420"/>
    </cofactor>
</comment>
<dbReference type="InterPro" id="IPR006166">
    <property type="entry name" value="ERCC4_domain"/>
</dbReference>
<keyword evidence="11 13" id="KW-0234">DNA repair</keyword>
<dbReference type="PANTHER" id="PTHR13451">
    <property type="entry name" value="CLASS II CROSSOVER JUNCTION ENDONUCLEASE MUS81"/>
    <property type="match status" value="1"/>
</dbReference>
<keyword evidence="9 13" id="KW-0460">Magnesium</keyword>
<dbReference type="Pfam" id="PF14716">
    <property type="entry name" value="HHH_8"/>
    <property type="match status" value="1"/>
</dbReference>
<organism evidence="15 16">
    <name type="scientific">Papilio xuthus</name>
    <name type="common">Asian swallowtail butterfly</name>
    <dbReference type="NCBI Taxonomy" id="66420"/>
    <lineage>
        <taxon>Eukaryota</taxon>
        <taxon>Metazoa</taxon>
        <taxon>Ecdysozoa</taxon>
        <taxon>Arthropoda</taxon>
        <taxon>Hexapoda</taxon>
        <taxon>Insecta</taxon>
        <taxon>Pterygota</taxon>
        <taxon>Neoptera</taxon>
        <taxon>Endopterygota</taxon>
        <taxon>Lepidoptera</taxon>
        <taxon>Glossata</taxon>
        <taxon>Ditrysia</taxon>
        <taxon>Papilionoidea</taxon>
        <taxon>Papilionidae</taxon>
        <taxon>Papilioninae</taxon>
        <taxon>Papilio</taxon>
    </lineage>
</organism>
<dbReference type="InterPro" id="IPR010996">
    <property type="entry name" value="HHH_MUS81"/>
</dbReference>
<evidence type="ECO:0000313" key="16">
    <source>
        <dbReference type="Proteomes" id="UP000053268"/>
    </source>
</evidence>
<feature type="domain" description="ERCC4" evidence="14">
    <location>
        <begin position="316"/>
        <end position="415"/>
    </location>
</feature>
<dbReference type="InterPro" id="IPR036388">
    <property type="entry name" value="WH-like_DNA-bd_sf"/>
</dbReference>
<dbReference type="Gene3D" id="1.10.10.10">
    <property type="entry name" value="Winged helix-like DNA-binding domain superfamily/Winged helix DNA-binding domain"/>
    <property type="match status" value="1"/>
</dbReference>
<dbReference type="GO" id="GO:0006308">
    <property type="term" value="P:DNA catabolic process"/>
    <property type="evidence" value="ECO:0007669"/>
    <property type="project" value="UniProtKB-UniRule"/>
</dbReference>
<dbReference type="Pfam" id="PF21292">
    <property type="entry name" value="EME1-MUS81_C"/>
    <property type="match status" value="1"/>
</dbReference>
<keyword evidence="5 13" id="KW-0479">Metal-binding</keyword>
<reference evidence="15 16" key="1">
    <citation type="journal article" date="2015" name="Nat. Commun.">
        <title>Outbred genome sequencing and CRISPR/Cas9 gene editing in butterflies.</title>
        <authorList>
            <person name="Li X."/>
            <person name="Fan D."/>
            <person name="Zhang W."/>
            <person name="Liu G."/>
            <person name="Zhang L."/>
            <person name="Zhao L."/>
            <person name="Fang X."/>
            <person name="Chen L."/>
            <person name="Dong Y."/>
            <person name="Chen Y."/>
            <person name="Ding Y."/>
            <person name="Zhao R."/>
            <person name="Feng M."/>
            <person name="Zhu Y."/>
            <person name="Feng Y."/>
            <person name="Jiang X."/>
            <person name="Zhu D."/>
            <person name="Xiang H."/>
            <person name="Feng X."/>
            <person name="Li S."/>
            <person name="Wang J."/>
            <person name="Zhang G."/>
            <person name="Kronforst M.R."/>
            <person name="Wang W."/>
        </authorList>
    </citation>
    <scope>NUCLEOTIDE SEQUENCE [LARGE SCALE GENOMIC DNA]</scope>
    <source>
        <strain evidence="15">Ya'a_city_454_Px</strain>
        <tissue evidence="15">Whole body</tissue>
    </source>
</reference>
<keyword evidence="12 13" id="KW-0539">Nucleus</keyword>
<dbReference type="InterPro" id="IPR047417">
    <property type="entry name" value="WHD_MUS81"/>
</dbReference>
<protein>
    <recommendedName>
        <fullName evidence="13">Crossover junction endonuclease MUS81</fullName>
        <ecNumber evidence="13">3.1.22.-</ecNumber>
    </recommendedName>
</protein>
<dbReference type="FunFam" id="1.10.10.10:FF:000307">
    <property type="entry name" value="Crossover junction endonuclease MUS81"/>
    <property type="match status" value="1"/>
</dbReference>
<evidence type="ECO:0000256" key="4">
    <source>
        <dbReference type="ARBA" id="ARBA00022722"/>
    </source>
</evidence>
<dbReference type="GO" id="GO:0048257">
    <property type="term" value="F:3'-flap endonuclease activity"/>
    <property type="evidence" value="ECO:0007669"/>
    <property type="project" value="TreeGrafter"/>
</dbReference>
<dbReference type="Gene3D" id="1.10.150.670">
    <property type="entry name" value="Crossover junction endonuclease EME1, DNA-binding domain"/>
    <property type="match status" value="1"/>
</dbReference>
<proteinExistence type="inferred from homology"/>
<keyword evidence="10 13" id="KW-0233">DNA recombination</keyword>
<dbReference type="CDD" id="cd21036">
    <property type="entry name" value="WH_MUS81"/>
    <property type="match status" value="1"/>
</dbReference>
<comment type="function">
    <text evidence="13">Interacts with EME1 to form a DNA structure-specific endonuclease with substrate preference for branched DNA structures with a 5'-end at the branch nick. Typical substrates include 3'-flap structures, D-loops, replication forks and nicked Holliday junctions. May be required in mitosis for the processing of stalled or collapsed replication fork intermediates. May be required in meiosis for the repair of meiosis-specific double strand breaks subsequent to single-end invasion (SEI).</text>
</comment>
<evidence type="ECO:0000256" key="1">
    <source>
        <dbReference type="ARBA" id="ARBA00001946"/>
    </source>
</evidence>
<dbReference type="SUPFAM" id="SSF47802">
    <property type="entry name" value="DNA polymerase beta, N-terminal domain-like"/>
    <property type="match status" value="1"/>
</dbReference>
<dbReference type="Gene3D" id="3.40.50.10130">
    <property type="match status" value="1"/>
</dbReference>
<dbReference type="GO" id="GO:0046872">
    <property type="term" value="F:metal ion binding"/>
    <property type="evidence" value="ECO:0007669"/>
    <property type="project" value="UniProtKB-UniRule"/>
</dbReference>
<keyword evidence="8 13" id="KW-0378">Hydrolase</keyword>
<gene>
    <name evidence="15" type="ORF">RR46_11547</name>
</gene>
<evidence type="ECO:0000256" key="11">
    <source>
        <dbReference type="ARBA" id="ARBA00023204"/>
    </source>
</evidence>
<dbReference type="GO" id="GO:0008821">
    <property type="term" value="F:crossover junction DNA endonuclease activity"/>
    <property type="evidence" value="ECO:0007669"/>
    <property type="project" value="UniProtKB-UniRule"/>
</dbReference>
<evidence type="ECO:0000259" key="14">
    <source>
        <dbReference type="SMART" id="SM00891"/>
    </source>
</evidence>
<evidence type="ECO:0000256" key="2">
    <source>
        <dbReference type="ARBA" id="ARBA00004123"/>
    </source>
</evidence>
<keyword evidence="4 13" id="KW-0540">Nuclease</keyword>
<evidence type="ECO:0000256" key="3">
    <source>
        <dbReference type="ARBA" id="ARBA00010015"/>
    </source>
</evidence>
<keyword evidence="16" id="KW-1185">Reference proteome</keyword>
<dbReference type="InterPro" id="IPR042530">
    <property type="entry name" value="EME1/EME2_C"/>
</dbReference>
<dbReference type="CDD" id="cd20074">
    <property type="entry name" value="XPF_nuclease_Mus81"/>
    <property type="match status" value="1"/>
</dbReference>
<dbReference type="PANTHER" id="PTHR13451:SF0">
    <property type="entry name" value="CROSSOVER JUNCTION ENDONUCLEASE MUS81"/>
    <property type="match status" value="1"/>
</dbReference>
<comment type="subcellular location">
    <subcellularLocation>
        <location evidence="2 13">Nucleus</location>
    </subcellularLocation>
</comment>
<dbReference type="Pfam" id="PF02732">
    <property type="entry name" value="ERCC4"/>
    <property type="match status" value="1"/>
</dbReference>
<dbReference type="InterPro" id="IPR033309">
    <property type="entry name" value="Mus81"/>
</dbReference>
<evidence type="ECO:0000256" key="12">
    <source>
        <dbReference type="ARBA" id="ARBA00023242"/>
    </source>
</evidence>
<comment type="similarity">
    <text evidence="3 13">Belongs to the XPF family.</text>
</comment>
<dbReference type="FunFam" id="3.40.50.10130:FF:000003">
    <property type="entry name" value="Crossover junction endonuclease MUS81"/>
    <property type="match status" value="1"/>
</dbReference>
<dbReference type="EMBL" id="KQ459595">
    <property type="protein sequence ID" value="KPI95834.1"/>
    <property type="molecule type" value="Genomic_DNA"/>
</dbReference>
<dbReference type="GO" id="GO:0000712">
    <property type="term" value="P:resolution of meiotic recombination intermediates"/>
    <property type="evidence" value="ECO:0007669"/>
    <property type="project" value="TreeGrafter"/>
</dbReference>
<evidence type="ECO:0000313" key="15">
    <source>
        <dbReference type="EMBL" id="KPI95834.1"/>
    </source>
</evidence>
<comment type="subunit">
    <text evidence="13">Interacts with EME1.</text>
</comment>
<accession>A0A194PSU8</accession>
<dbReference type="GO" id="GO:0003677">
    <property type="term" value="F:DNA binding"/>
    <property type="evidence" value="ECO:0007669"/>
    <property type="project" value="UniProtKB-UniRule"/>
</dbReference>
<evidence type="ECO:0000256" key="13">
    <source>
        <dbReference type="RuleBase" id="RU369042"/>
    </source>
</evidence>
<name>A0A194PSU8_PAPXU</name>
<dbReference type="AlphaFoldDB" id="A0A194PSU8"/>
<keyword evidence="6 13" id="KW-0255">Endonuclease</keyword>
<dbReference type="GO" id="GO:0031573">
    <property type="term" value="P:mitotic intra-S DNA damage checkpoint signaling"/>
    <property type="evidence" value="ECO:0007669"/>
    <property type="project" value="TreeGrafter"/>
</dbReference>
<dbReference type="InterPro" id="IPR047416">
    <property type="entry name" value="XPF_nuclease_Mus81"/>
</dbReference>
<dbReference type="Proteomes" id="UP000053268">
    <property type="component" value="Unassembled WGS sequence"/>
</dbReference>
<evidence type="ECO:0000256" key="5">
    <source>
        <dbReference type="ARBA" id="ARBA00022723"/>
    </source>
</evidence>
<dbReference type="InterPro" id="IPR027421">
    <property type="entry name" value="DNA_pol_lamdba_lyase_dom_sf"/>
</dbReference>
<dbReference type="GO" id="GO:0048476">
    <property type="term" value="C:Holliday junction resolvase complex"/>
    <property type="evidence" value="ECO:0007669"/>
    <property type="project" value="UniProtKB-UniRule"/>
</dbReference>
<dbReference type="GO" id="GO:0000727">
    <property type="term" value="P:double-strand break repair via break-induced replication"/>
    <property type="evidence" value="ECO:0007669"/>
    <property type="project" value="UniProtKB-UniRule"/>
</dbReference>
<dbReference type="Gene3D" id="1.10.150.110">
    <property type="entry name" value="DNA polymerase beta, N-terminal domain-like"/>
    <property type="match status" value="1"/>
</dbReference>
<evidence type="ECO:0000256" key="6">
    <source>
        <dbReference type="ARBA" id="ARBA00022759"/>
    </source>
</evidence>
<dbReference type="EC" id="3.1.22.-" evidence="13"/>
<dbReference type="GO" id="GO:0005634">
    <property type="term" value="C:nucleus"/>
    <property type="evidence" value="ECO:0007669"/>
    <property type="project" value="UniProtKB-SubCell"/>
</dbReference>
<sequence length="577" mass="65088">MDMLEPGKRISLKRARPNPLFQSWIEELQEEAIQKKSKLENKLSVALTSLSKYPLPLQTGAECAILKGFDKRLCMFLDKKLQIYNTFKGISLSSIDRISKENRISPILDRLDSKTNSYSTEECDVEIIDVAPKSSSQVSSSPQKSESHTKTKTYCDTIYKPPYGSGGYAILLALLKQSNNEKKELDKETLIEHAEKYCSTSFTIKKANTFYTAWSSMGKLITKGLVKRSKSGNKTIYSLTAEGCSIARDLSKNVPKTSIAEDIIYVNTSPKNTIHNEINNSKDHLVEEASTNSQTSSVQYSQIVCIELAANSFDIILLIDKQETSGLNNKNDPTVAQFKKYTNICHEYRSLKVGDYTWIAKHQTTEEELVLPFIVERKRLDDLAASIKDGRFHEQKFRLRRCGIENVIYLIENYGGKKNVGLPVQSLMQALANTRVNDGFKVHITKSLIHTARFLAIMTKRLAFRFQNKNLKGWNAAPEGTTLMTFDYFNKSTVKNKPLTVTETFIKILLQLKGVSVEKALAITSKYTTPHSLISAYKICSQKEGEFLLANLKHGELSRNVGPTVSKTIYQLFSRTI</sequence>
<dbReference type="InterPro" id="IPR011335">
    <property type="entry name" value="Restrct_endonuc-II-like"/>
</dbReference>
<evidence type="ECO:0000256" key="7">
    <source>
        <dbReference type="ARBA" id="ARBA00022763"/>
    </source>
</evidence>
<dbReference type="STRING" id="66420.A0A194PSU8"/>
<evidence type="ECO:0000256" key="8">
    <source>
        <dbReference type="ARBA" id="ARBA00022801"/>
    </source>
</evidence>
<evidence type="ECO:0000256" key="9">
    <source>
        <dbReference type="ARBA" id="ARBA00022842"/>
    </source>
</evidence>
<dbReference type="Pfam" id="PF21136">
    <property type="entry name" value="WHD_MUS81"/>
    <property type="match status" value="1"/>
</dbReference>
<evidence type="ECO:0000256" key="10">
    <source>
        <dbReference type="ARBA" id="ARBA00023172"/>
    </source>
</evidence>
<dbReference type="SMART" id="SM00891">
    <property type="entry name" value="ERCC4"/>
    <property type="match status" value="1"/>
</dbReference>
<keyword evidence="7 13" id="KW-0227">DNA damage</keyword>